<evidence type="ECO:0000313" key="1">
    <source>
        <dbReference type="EMBL" id="GAG45550.1"/>
    </source>
</evidence>
<gene>
    <name evidence="1" type="ORF">S01H1_78411</name>
</gene>
<comment type="caution">
    <text evidence="1">The sequence shown here is derived from an EMBL/GenBank/DDBJ whole genome shotgun (WGS) entry which is preliminary data.</text>
</comment>
<dbReference type="EMBL" id="BARS01052771">
    <property type="protein sequence ID" value="GAG45550.1"/>
    <property type="molecule type" value="Genomic_DNA"/>
</dbReference>
<accession>X0XQM0</accession>
<protein>
    <submittedName>
        <fullName evidence="1">Uncharacterized protein</fullName>
    </submittedName>
</protein>
<reference evidence="1" key="1">
    <citation type="journal article" date="2014" name="Front. Microbiol.">
        <title>High frequency of phylogenetically diverse reductive dehalogenase-homologous genes in deep subseafloor sedimentary metagenomes.</title>
        <authorList>
            <person name="Kawai M."/>
            <person name="Futagami T."/>
            <person name="Toyoda A."/>
            <person name="Takaki Y."/>
            <person name="Nishi S."/>
            <person name="Hori S."/>
            <person name="Arai W."/>
            <person name="Tsubouchi T."/>
            <person name="Morono Y."/>
            <person name="Uchiyama I."/>
            <person name="Ito T."/>
            <person name="Fujiyama A."/>
            <person name="Inagaki F."/>
            <person name="Takami H."/>
        </authorList>
    </citation>
    <scope>NUCLEOTIDE SEQUENCE</scope>
    <source>
        <strain evidence="1">Expedition CK06-06</strain>
    </source>
</reference>
<organism evidence="1">
    <name type="scientific">marine sediment metagenome</name>
    <dbReference type="NCBI Taxonomy" id="412755"/>
    <lineage>
        <taxon>unclassified sequences</taxon>
        <taxon>metagenomes</taxon>
        <taxon>ecological metagenomes</taxon>
    </lineage>
</organism>
<name>X0XQM0_9ZZZZ</name>
<sequence>FLKQANGYINGKSTVVKMPFLDGWQWEQTP</sequence>
<proteinExistence type="predicted"/>
<feature type="non-terminal residue" evidence="1">
    <location>
        <position position="1"/>
    </location>
</feature>
<dbReference type="AlphaFoldDB" id="X0XQM0"/>